<protein>
    <recommendedName>
        <fullName evidence="6">Sulfotransferase</fullName>
        <ecNumber evidence="6">2.8.2.-</ecNumber>
    </recommendedName>
</protein>
<evidence type="ECO:0000256" key="1">
    <source>
        <dbReference type="ARBA" id="ARBA00022679"/>
    </source>
</evidence>
<dbReference type="InterPro" id="IPR000863">
    <property type="entry name" value="Sulfotransferase_dom"/>
</dbReference>
<comment type="similarity">
    <text evidence="6">Belongs to the sulfotransferase 1 family.</text>
</comment>
<proteinExistence type="inferred from homology"/>
<gene>
    <name evidence="8" type="ORF">GSOID_T00016043001</name>
</gene>
<dbReference type="InterPro" id="IPR027417">
    <property type="entry name" value="P-loop_NTPase"/>
</dbReference>
<evidence type="ECO:0000256" key="2">
    <source>
        <dbReference type="ARBA" id="ARBA00023180"/>
    </source>
</evidence>
<dbReference type="InterPro" id="IPR037359">
    <property type="entry name" value="NST/OST"/>
</dbReference>
<feature type="disulfide bond" evidence="5">
    <location>
        <begin position="318"/>
        <end position="326"/>
    </location>
</feature>
<dbReference type="AlphaFoldDB" id="E4X1B1"/>
<feature type="active site" description="For sulfotransferase activity" evidence="3">
    <location>
        <position position="88"/>
    </location>
</feature>
<dbReference type="PANTHER" id="PTHR10605">
    <property type="entry name" value="HEPARAN SULFATE SULFOTRANSFERASE"/>
    <property type="match status" value="1"/>
</dbReference>
<evidence type="ECO:0000256" key="3">
    <source>
        <dbReference type="PIRSR" id="PIRSR637359-1"/>
    </source>
</evidence>
<feature type="binding site" evidence="4">
    <location>
        <position position="200"/>
    </location>
    <ligand>
        <name>3'-phosphoadenylyl sulfate</name>
        <dbReference type="ChEBI" id="CHEBI:58339"/>
    </ligand>
</feature>
<dbReference type="Proteomes" id="UP000001307">
    <property type="component" value="Unassembled WGS sequence"/>
</dbReference>
<keyword evidence="2" id="KW-0325">Glycoprotein</keyword>
<organism evidence="8">
    <name type="scientific">Oikopleura dioica</name>
    <name type="common">Tunicate</name>
    <dbReference type="NCBI Taxonomy" id="34765"/>
    <lineage>
        <taxon>Eukaryota</taxon>
        <taxon>Metazoa</taxon>
        <taxon>Chordata</taxon>
        <taxon>Tunicata</taxon>
        <taxon>Appendicularia</taxon>
        <taxon>Copelata</taxon>
        <taxon>Oikopleuridae</taxon>
        <taxon>Oikopleura</taxon>
    </lineage>
</organism>
<keyword evidence="1 6" id="KW-0808">Transferase</keyword>
<evidence type="ECO:0000256" key="4">
    <source>
        <dbReference type="PIRSR" id="PIRSR637359-2"/>
    </source>
</evidence>
<evidence type="ECO:0000313" key="9">
    <source>
        <dbReference type="Proteomes" id="UP000001307"/>
    </source>
</evidence>
<dbReference type="Gene3D" id="3.40.50.300">
    <property type="entry name" value="P-loop containing nucleotide triphosphate hydrolases"/>
    <property type="match status" value="1"/>
</dbReference>
<dbReference type="SUPFAM" id="SSF52540">
    <property type="entry name" value="P-loop containing nucleoside triphosphate hydrolases"/>
    <property type="match status" value="1"/>
</dbReference>
<dbReference type="InParanoid" id="E4X1B1"/>
<feature type="domain" description="Sulfotransferase" evidence="7">
    <location>
        <begin position="79"/>
        <end position="321"/>
    </location>
</feature>
<evidence type="ECO:0000256" key="5">
    <source>
        <dbReference type="PIRSR" id="PIRSR637359-3"/>
    </source>
</evidence>
<dbReference type="PANTHER" id="PTHR10605:SF72">
    <property type="entry name" value="HEPARAN SULFATE 3-O SULFOTRANSFERASE-B, ISOFORM A"/>
    <property type="match status" value="1"/>
</dbReference>
<keyword evidence="5" id="KW-1015">Disulfide bond</keyword>
<dbReference type="EMBL" id="FN653021">
    <property type="protein sequence ID" value="CBY23591.1"/>
    <property type="molecule type" value="Genomic_DNA"/>
</dbReference>
<reference evidence="8" key="1">
    <citation type="journal article" date="2010" name="Science">
        <title>Plasticity of animal genome architecture unmasked by rapid evolution of a pelagic tunicate.</title>
        <authorList>
            <person name="Denoeud F."/>
            <person name="Henriet S."/>
            <person name="Mungpakdee S."/>
            <person name="Aury J.M."/>
            <person name="Da Silva C."/>
            <person name="Brinkmann H."/>
            <person name="Mikhaleva J."/>
            <person name="Olsen L.C."/>
            <person name="Jubin C."/>
            <person name="Canestro C."/>
            <person name="Bouquet J.M."/>
            <person name="Danks G."/>
            <person name="Poulain J."/>
            <person name="Campsteijn C."/>
            <person name="Adamski M."/>
            <person name="Cross I."/>
            <person name="Yadetie F."/>
            <person name="Muffato M."/>
            <person name="Louis A."/>
            <person name="Butcher S."/>
            <person name="Tsagkogeorga G."/>
            <person name="Konrad A."/>
            <person name="Singh S."/>
            <person name="Jensen M.F."/>
            <person name="Cong E.H."/>
            <person name="Eikeseth-Otteraa H."/>
            <person name="Noel B."/>
            <person name="Anthouard V."/>
            <person name="Porcel B.M."/>
            <person name="Kachouri-Lafond R."/>
            <person name="Nishino A."/>
            <person name="Ugolini M."/>
            <person name="Chourrout P."/>
            <person name="Nishida H."/>
            <person name="Aasland R."/>
            <person name="Huzurbazar S."/>
            <person name="Westhof E."/>
            <person name="Delsuc F."/>
            <person name="Lehrach H."/>
            <person name="Reinhardt R."/>
            <person name="Weissenbach J."/>
            <person name="Roy S.W."/>
            <person name="Artiguenave F."/>
            <person name="Postlethwait J.H."/>
            <person name="Manak J.R."/>
            <person name="Thompson E.M."/>
            <person name="Jaillon O."/>
            <person name="Du Pasquier L."/>
            <person name="Boudinot P."/>
            <person name="Liberles D.A."/>
            <person name="Volff J.N."/>
            <person name="Philippe H."/>
            <person name="Lenhard B."/>
            <person name="Roest Crollius H."/>
            <person name="Wincker P."/>
            <person name="Chourrout D."/>
        </authorList>
    </citation>
    <scope>NUCLEOTIDE SEQUENCE [LARGE SCALE GENOMIC DNA]</scope>
</reference>
<keyword evidence="9" id="KW-1185">Reference proteome</keyword>
<dbReference type="EC" id="2.8.2.-" evidence="6"/>
<dbReference type="OrthoDB" id="411451at2759"/>
<dbReference type="Pfam" id="PF00685">
    <property type="entry name" value="Sulfotransfer_1"/>
    <property type="match status" value="1"/>
</dbReference>
<evidence type="ECO:0000313" key="8">
    <source>
        <dbReference type="EMBL" id="CBY23591.1"/>
    </source>
</evidence>
<evidence type="ECO:0000256" key="6">
    <source>
        <dbReference type="RuleBase" id="RU361155"/>
    </source>
</evidence>
<evidence type="ECO:0000259" key="7">
    <source>
        <dbReference type="Pfam" id="PF00685"/>
    </source>
</evidence>
<name>E4X1B1_OIKDI</name>
<dbReference type="GO" id="GO:0008467">
    <property type="term" value="F:[heparan sulfate]-glucosamine 3-sulfotransferase activity"/>
    <property type="evidence" value="ECO:0007669"/>
    <property type="project" value="TreeGrafter"/>
</dbReference>
<sequence length="397" mass="45404">MDAYFAHSMIEKEDFEKMEQYILDHVPAEDFAAVRKNLKPTSIILEEATDKAYHEGAVLEHGCPVEIRKSLEPLEKRLPDVVGIGFAKCGTGTLQFLDCHPSVTMRSTEPKFYNSKNAFDIIQFDGEGTPEKYDYLKKIEITAGKDKQKFLKFSKTVLTVNPKKQYAGSAALDVAKAMKILNPKTKIIGIACDPIKRVYSQFAMKNRRTEFKTSDGMDEEAIHKCRACLNKDLNETIKDFTENAQRLLDNGGNSPGFDEYARALEPFVEQFGDENVLLLDGENLITQPNQEWARLLEFLGLNKESMKFYIDEEKGFPCLEKPVKYCLNGAKGTSRKIDVRQEYPEDTAIWRKSFSPKIKEMILFKKICNKIDEKCCQKLRDEKSSFSWAHEYACLDV</sequence>
<accession>E4X1B1</accession>